<dbReference type="EMBL" id="CP040058">
    <property type="protein sequence ID" value="QCP35257.1"/>
    <property type="molecule type" value="Genomic_DNA"/>
</dbReference>
<feature type="domain" description="Metallo-beta-lactamase" evidence="1">
    <location>
        <begin position="10"/>
        <end position="74"/>
    </location>
</feature>
<name>A0A4P8IF20_9FIRM</name>
<dbReference type="InterPro" id="IPR001279">
    <property type="entry name" value="Metallo-B-lactamas"/>
</dbReference>
<dbReference type="RefSeq" id="WP_137328664.1">
    <property type="nucleotide sequence ID" value="NZ_CP040058.1"/>
</dbReference>
<protein>
    <recommendedName>
        <fullName evidence="1">Metallo-beta-lactamase domain-containing protein</fullName>
    </recommendedName>
</protein>
<dbReference type="AlphaFoldDB" id="A0A4P8IF20"/>
<keyword evidence="3" id="KW-1185">Reference proteome</keyword>
<dbReference type="Proteomes" id="UP000298653">
    <property type="component" value="Chromosome"/>
</dbReference>
<dbReference type="Gene3D" id="3.60.15.10">
    <property type="entry name" value="Ribonuclease Z/Hydroxyacylglutathione hydrolase-like"/>
    <property type="match status" value="1"/>
</dbReference>
<sequence length="266" mass="30268">MKTCQIHLIGNAGVLVCVGKTSVLIDGLYSPRGEGFHTSPIPKGVFADLCRPEGRLPSPDYLIFSHHHFDHLSENLLGSYLDARQPGCVFLPGGEDSGDGHLVRSLGQRGISHEVVTGERRTYQPEKDLEVSFYRTRHLGRQFGRVLHYCILITLCSCRLLFTADVDFFTESLHQFQGLPLHAVFVNPLFYHNKTGQQILHDTLKARNTFIYHVPFQEDDIYHMQHMVKTDIRRYQNTSPAILLGRPKQNHGLAIQEGEQNYDVLY</sequence>
<dbReference type="KEGG" id="arf:AR1Y2_1803"/>
<dbReference type="InterPro" id="IPR036866">
    <property type="entry name" value="RibonucZ/Hydroxyglut_hydro"/>
</dbReference>
<dbReference type="OrthoDB" id="9789133at2"/>
<dbReference type="Pfam" id="PF00753">
    <property type="entry name" value="Lactamase_B"/>
    <property type="match status" value="1"/>
</dbReference>
<gene>
    <name evidence="2" type="ORF">AR1Y2_1803</name>
</gene>
<evidence type="ECO:0000313" key="3">
    <source>
        <dbReference type="Proteomes" id="UP000298653"/>
    </source>
</evidence>
<reference evidence="2 3" key="1">
    <citation type="submission" date="2019-05" db="EMBL/GenBank/DDBJ databases">
        <title>Complete genome sequencing of Anaerostipes rhamnosivorans.</title>
        <authorList>
            <person name="Bui T.P.N."/>
            <person name="de Vos W.M."/>
        </authorList>
    </citation>
    <scope>NUCLEOTIDE SEQUENCE [LARGE SCALE GENOMIC DNA]</scope>
    <source>
        <strain evidence="2 3">1y2</strain>
    </source>
</reference>
<evidence type="ECO:0000313" key="2">
    <source>
        <dbReference type="EMBL" id="QCP35257.1"/>
    </source>
</evidence>
<evidence type="ECO:0000259" key="1">
    <source>
        <dbReference type="Pfam" id="PF00753"/>
    </source>
</evidence>
<accession>A0A4P8IF20</accession>
<organism evidence="2 3">
    <name type="scientific">Anaerostipes rhamnosivorans</name>
    <dbReference type="NCBI Taxonomy" id="1229621"/>
    <lineage>
        <taxon>Bacteria</taxon>
        <taxon>Bacillati</taxon>
        <taxon>Bacillota</taxon>
        <taxon>Clostridia</taxon>
        <taxon>Lachnospirales</taxon>
        <taxon>Lachnospiraceae</taxon>
        <taxon>Anaerostipes</taxon>
    </lineage>
</organism>
<dbReference type="SUPFAM" id="SSF56281">
    <property type="entry name" value="Metallo-hydrolase/oxidoreductase"/>
    <property type="match status" value="1"/>
</dbReference>
<proteinExistence type="predicted"/>